<evidence type="ECO:0000256" key="1">
    <source>
        <dbReference type="SAM" id="Phobius"/>
    </source>
</evidence>
<dbReference type="Proteomes" id="UP000187406">
    <property type="component" value="Unassembled WGS sequence"/>
</dbReference>
<dbReference type="OrthoDB" id="534175at2759"/>
<gene>
    <name evidence="2" type="ORF">CFOL_v3_14162</name>
</gene>
<dbReference type="EMBL" id="BDDD01000833">
    <property type="protein sequence ID" value="GAV70664.1"/>
    <property type="molecule type" value="Genomic_DNA"/>
</dbReference>
<evidence type="ECO:0008006" key="4">
    <source>
        <dbReference type="Google" id="ProtNLM"/>
    </source>
</evidence>
<organism evidence="2 3">
    <name type="scientific">Cephalotus follicularis</name>
    <name type="common">Albany pitcher plant</name>
    <dbReference type="NCBI Taxonomy" id="3775"/>
    <lineage>
        <taxon>Eukaryota</taxon>
        <taxon>Viridiplantae</taxon>
        <taxon>Streptophyta</taxon>
        <taxon>Embryophyta</taxon>
        <taxon>Tracheophyta</taxon>
        <taxon>Spermatophyta</taxon>
        <taxon>Magnoliopsida</taxon>
        <taxon>eudicotyledons</taxon>
        <taxon>Gunneridae</taxon>
        <taxon>Pentapetalae</taxon>
        <taxon>rosids</taxon>
        <taxon>fabids</taxon>
        <taxon>Oxalidales</taxon>
        <taxon>Cephalotaceae</taxon>
        <taxon>Cephalotus</taxon>
    </lineage>
</organism>
<keyword evidence="1" id="KW-1133">Transmembrane helix</keyword>
<dbReference type="STRING" id="3775.A0A1Q3BRY8"/>
<keyword evidence="1" id="KW-0472">Membrane</keyword>
<sequence length="179" mass="19497">MASSVILLHNLSSLSPHPPKCYKNQSLSHSQFLSSKSLLSLSKQNLMPSNLHLNKLKTQKSRSTPVVFALQSNFFKAIQTVWKIGRDGIEAGTNLVPDSVPRPAARISVTVLALSVSLFVLKSLLSTAFFVVATMGLVYFIFIALNKDEGPRGGGGSTTSTPSTEDTLEEARKIMEKYK</sequence>
<accession>A0A1Q3BRY8</accession>
<evidence type="ECO:0000313" key="3">
    <source>
        <dbReference type="Proteomes" id="UP000187406"/>
    </source>
</evidence>
<reference evidence="3" key="1">
    <citation type="submission" date="2016-04" db="EMBL/GenBank/DDBJ databases">
        <title>Cephalotus genome sequencing.</title>
        <authorList>
            <person name="Fukushima K."/>
            <person name="Hasebe M."/>
            <person name="Fang X."/>
        </authorList>
    </citation>
    <scope>NUCLEOTIDE SEQUENCE [LARGE SCALE GENOMIC DNA]</scope>
    <source>
        <strain evidence="3">cv. St1</strain>
    </source>
</reference>
<keyword evidence="1" id="KW-0812">Transmembrane</keyword>
<feature type="transmembrane region" description="Helical" evidence="1">
    <location>
        <begin position="127"/>
        <end position="145"/>
    </location>
</feature>
<dbReference type="AlphaFoldDB" id="A0A1Q3BRY8"/>
<comment type="caution">
    <text evidence="2">The sequence shown here is derived from an EMBL/GenBank/DDBJ whole genome shotgun (WGS) entry which is preliminary data.</text>
</comment>
<evidence type="ECO:0000313" key="2">
    <source>
        <dbReference type="EMBL" id="GAV70664.1"/>
    </source>
</evidence>
<keyword evidence="3" id="KW-1185">Reference proteome</keyword>
<protein>
    <recommendedName>
        <fullName evidence="4">Transmembrane protein</fullName>
    </recommendedName>
</protein>
<proteinExistence type="predicted"/>
<dbReference type="PANTHER" id="PTHR36777:SF2">
    <property type="entry name" value="EXPRESSED PROTEIN"/>
    <property type="match status" value="1"/>
</dbReference>
<dbReference type="FunCoup" id="A0A1Q3BRY8">
    <property type="interactions" value="1051"/>
</dbReference>
<dbReference type="PANTHER" id="PTHR36777">
    <property type="entry name" value="EXPRESSED PROTEIN"/>
    <property type="match status" value="1"/>
</dbReference>
<name>A0A1Q3BRY8_CEPFO</name>
<dbReference type="InParanoid" id="A0A1Q3BRY8"/>